<protein>
    <submittedName>
        <fullName evidence="3">Phage tail assembly chaperone</fullName>
    </submittedName>
</protein>
<gene>
    <name evidence="3" type="ORF">K5H97_26190</name>
</gene>
<reference evidence="3 4" key="1">
    <citation type="submission" date="2021-08" db="EMBL/GenBank/DDBJ databases">
        <title>Bactericidal Effect of Pseudomonas oryziphila sp. nov., a novel Pseudomonas Species Against Xanthomonas oryzae Reduces Disease Severity of Bacterial Leaf Streak of Rice.</title>
        <authorList>
            <person name="Yang R."/>
            <person name="Li S."/>
            <person name="Li Y."/>
            <person name="Yan Y."/>
            <person name="Fang Y."/>
            <person name="Zou L."/>
            <person name="Chen G."/>
        </authorList>
    </citation>
    <scope>NUCLEOTIDE SEQUENCE [LARGE SCALE GENOMIC DNA]</scope>
    <source>
        <strain evidence="3 4">DSM 17497</strain>
    </source>
</reference>
<evidence type="ECO:0000313" key="3">
    <source>
        <dbReference type="EMBL" id="QZP26236.1"/>
    </source>
</evidence>
<evidence type="ECO:0000256" key="1">
    <source>
        <dbReference type="SAM" id="MobiDB-lite"/>
    </source>
</evidence>
<dbReference type="RefSeq" id="WP_028690319.1">
    <property type="nucleotide sequence ID" value="NZ_CP081966.1"/>
</dbReference>
<proteinExistence type="predicted"/>
<organism evidence="3 4">
    <name type="scientific">Pseudomonas mosselii</name>
    <dbReference type="NCBI Taxonomy" id="78327"/>
    <lineage>
        <taxon>Bacteria</taxon>
        <taxon>Pseudomonadati</taxon>
        <taxon>Pseudomonadota</taxon>
        <taxon>Gammaproteobacteria</taxon>
        <taxon>Pseudomonadales</taxon>
        <taxon>Pseudomonadaceae</taxon>
        <taxon>Pseudomonas</taxon>
    </lineage>
</organism>
<evidence type="ECO:0000259" key="2">
    <source>
        <dbReference type="Pfam" id="PF16778"/>
    </source>
</evidence>
<feature type="region of interest" description="Disordered" evidence="1">
    <location>
        <begin position="48"/>
        <end position="69"/>
    </location>
</feature>
<dbReference type="InterPro" id="IPR031893">
    <property type="entry name" value="Phage_tail_APC"/>
</dbReference>
<keyword evidence="4" id="KW-1185">Reference proteome</keyword>
<sequence length="145" mass="16725">MKRFYSPTTGCTYLESIHTEIPDDAVYITEERFTTVIANPALGKVRDHDNQGLPVLRDPLPATGTDLAEEERRWRDSELISVAWLRDRHRDQLDVGVKPTLSAEQFTELLSYMQILRDWPTAPGFPAREHRPQPLAWVAEQLQQK</sequence>
<dbReference type="Pfam" id="PF16778">
    <property type="entry name" value="Phage_tail_APC"/>
    <property type="match status" value="1"/>
</dbReference>
<feature type="domain" description="Phage tail assembly chaperone-like" evidence="2">
    <location>
        <begin position="68"/>
        <end position="133"/>
    </location>
</feature>
<accession>A0ABX9AYT2</accession>
<evidence type="ECO:0000313" key="4">
    <source>
        <dbReference type="Proteomes" id="UP000825591"/>
    </source>
</evidence>
<name>A0ABX9AYT2_9PSED</name>
<dbReference type="EMBL" id="CP081966">
    <property type="protein sequence ID" value="QZP26236.1"/>
    <property type="molecule type" value="Genomic_DNA"/>
</dbReference>
<dbReference type="Proteomes" id="UP000825591">
    <property type="component" value="Chromosome"/>
</dbReference>